<sequence length="68" mass="7923">MDRNERSQKEDDRGEEQSKGFEGETPVRTRPLDEQTRHVPGGAWLSQGQSCLRLSYFPWWSRTGVREA</sequence>
<comment type="caution">
    <text evidence="2">The sequence shown here is derived from an EMBL/GenBank/DDBJ whole genome shotgun (WGS) entry which is preliminary data.</text>
</comment>
<protein>
    <submittedName>
        <fullName evidence="2">Uncharacterized protein</fullName>
    </submittedName>
</protein>
<feature type="region of interest" description="Disordered" evidence="1">
    <location>
        <begin position="1"/>
        <end position="44"/>
    </location>
</feature>
<evidence type="ECO:0000313" key="3">
    <source>
        <dbReference type="Proteomes" id="UP001066276"/>
    </source>
</evidence>
<evidence type="ECO:0000256" key="1">
    <source>
        <dbReference type="SAM" id="MobiDB-lite"/>
    </source>
</evidence>
<feature type="compositionally biased region" description="Basic and acidic residues" evidence="1">
    <location>
        <begin position="1"/>
        <end position="37"/>
    </location>
</feature>
<gene>
    <name evidence="2" type="ORF">NDU88_005111</name>
</gene>
<name>A0AAV7VIX1_PLEWA</name>
<dbReference type="AlphaFoldDB" id="A0AAV7VIX1"/>
<accession>A0AAV7VIX1</accession>
<dbReference type="Proteomes" id="UP001066276">
    <property type="component" value="Chromosome 2_1"/>
</dbReference>
<reference evidence="2" key="1">
    <citation type="journal article" date="2022" name="bioRxiv">
        <title>Sequencing and chromosome-scale assembly of the giantPleurodeles waltlgenome.</title>
        <authorList>
            <person name="Brown T."/>
            <person name="Elewa A."/>
            <person name="Iarovenko S."/>
            <person name="Subramanian E."/>
            <person name="Araus A.J."/>
            <person name="Petzold A."/>
            <person name="Susuki M."/>
            <person name="Suzuki K.-i.T."/>
            <person name="Hayashi T."/>
            <person name="Toyoda A."/>
            <person name="Oliveira C."/>
            <person name="Osipova E."/>
            <person name="Leigh N.D."/>
            <person name="Simon A."/>
            <person name="Yun M.H."/>
        </authorList>
    </citation>
    <scope>NUCLEOTIDE SEQUENCE</scope>
    <source>
        <strain evidence="2">20211129_DDA</strain>
        <tissue evidence="2">Liver</tissue>
    </source>
</reference>
<dbReference type="EMBL" id="JANPWB010000003">
    <property type="protein sequence ID" value="KAJ1201298.1"/>
    <property type="molecule type" value="Genomic_DNA"/>
</dbReference>
<keyword evidence="3" id="KW-1185">Reference proteome</keyword>
<proteinExistence type="predicted"/>
<evidence type="ECO:0000313" key="2">
    <source>
        <dbReference type="EMBL" id="KAJ1201298.1"/>
    </source>
</evidence>
<organism evidence="2 3">
    <name type="scientific">Pleurodeles waltl</name>
    <name type="common">Iberian ribbed newt</name>
    <dbReference type="NCBI Taxonomy" id="8319"/>
    <lineage>
        <taxon>Eukaryota</taxon>
        <taxon>Metazoa</taxon>
        <taxon>Chordata</taxon>
        <taxon>Craniata</taxon>
        <taxon>Vertebrata</taxon>
        <taxon>Euteleostomi</taxon>
        <taxon>Amphibia</taxon>
        <taxon>Batrachia</taxon>
        <taxon>Caudata</taxon>
        <taxon>Salamandroidea</taxon>
        <taxon>Salamandridae</taxon>
        <taxon>Pleurodelinae</taxon>
        <taxon>Pleurodeles</taxon>
    </lineage>
</organism>